<dbReference type="SMART" id="SM00382">
    <property type="entry name" value="AAA"/>
    <property type="match status" value="1"/>
</dbReference>
<dbReference type="PANTHER" id="PTHR43335:SF4">
    <property type="entry name" value="ABC TRANSPORTER, ATP-BINDING PROTEIN"/>
    <property type="match status" value="1"/>
</dbReference>
<dbReference type="InterPro" id="IPR003439">
    <property type="entry name" value="ABC_transporter-like_ATP-bd"/>
</dbReference>
<dbReference type="Pfam" id="PF00005">
    <property type="entry name" value="ABC_tran"/>
    <property type="match status" value="1"/>
</dbReference>
<dbReference type="InterPro" id="IPR003593">
    <property type="entry name" value="AAA+_ATPase"/>
</dbReference>
<gene>
    <name evidence="6" type="ORF">E5161_09380</name>
</gene>
<accession>A0A4U0FBX3</accession>
<feature type="domain" description="ABC transporter" evidence="5">
    <location>
        <begin position="7"/>
        <end position="235"/>
    </location>
</feature>
<dbReference type="EMBL" id="SUPK01000004">
    <property type="protein sequence ID" value="TJY42211.1"/>
    <property type="molecule type" value="Genomic_DNA"/>
</dbReference>
<keyword evidence="4 6" id="KW-0067">ATP-binding</keyword>
<evidence type="ECO:0000256" key="2">
    <source>
        <dbReference type="ARBA" id="ARBA00022448"/>
    </source>
</evidence>
<protein>
    <submittedName>
        <fullName evidence="6">ATP-binding cassette domain-containing protein</fullName>
    </submittedName>
</protein>
<organism evidence="6 7">
    <name type="scientific">Cohnella pontilimi</name>
    <dbReference type="NCBI Taxonomy" id="2564100"/>
    <lineage>
        <taxon>Bacteria</taxon>
        <taxon>Bacillati</taxon>
        <taxon>Bacillota</taxon>
        <taxon>Bacilli</taxon>
        <taxon>Bacillales</taxon>
        <taxon>Paenibacillaceae</taxon>
        <taxon>Cohnella</taxon>
    </lineage>
</organism>
<dbReference type="Gene3D" id="3.40.50.300">
    <property type="entry name" value="P-loop containing nucleotide triphosphate hydrolases"/>
    <property type="match status" value="1"/>
</dbReference>
<dbReference type="OrthoDB" id="9804819at2"/>
<evidence type="ECO:0000313" key="7">
    <source>
        <dbReference type="Proteomes" id="UP000309673"/>
    </source>
</evidence>
<dbReference type="PROSITE" id="PS00211">
    <property type="entry name" value="ABC_TRANSPORTER_1"/>
    <property type="match status" value="1"/>
</dbReference>
<dbReference type="InterPro" id="IPR027417">
    <property type="entry name" value="P-loop_NTPase"/>
</dbReference>
<comment type="similarity">
    <text evidence="1">Belongs to the ABC transporter superfamily.</text>
</comment>
<evidence type="ECO:0000313" key="6">
    <source>
        <dbReference type="EMBL" id="TJY42211.1"/>
    </source>
</evidence>
<proteinExistence type="inferred from homology"/>
<sequence>MNKDTVLDIQGLSKTYKNNRGIDNITLQVRRGDVYGFFGPNGAGKTTVMKIVTGLVKADRGSVRVFGYDVNEHYEEAMKDVGVLIEKAEAFEYMSGRKNLELAARLYPHLPNTRVDEVLDLVGLSANKKEKVGHYSLGMKQRLGIASAILSKPQLLILDEPTNGLDIEGMVEIRELIRRLAVEEQITFFVSSHLITEMEMICNRIGIIHNGRLIREGDIGELLQESGQSLETYFVQQIRAEREAANHEPAPIQYH</sequence>
<dbReference type="PANTHER" id="PTHR43335">
    <property type="entry name" value="ABC TRANSPORTER, ATP-BINDING PROTEIN"/>
    <property type="match status" value="1"/>
</dbReference>
<comment type="caution">
    <text evidence="6">The sequence shown here is derived from an EMBL/GenBank/DDBJ whole genome shotgun (WGS) entry which is preliminary data.</text>
</comment>
<evidence type="ECO:0000256" key="3">
    <source>
        <dbReference type="ARBA" id="ARBA00022741"/>
    </source>
</evidence>
<dbReference type="InterPro" id="IPR017871">
    <property type="entry name" value="ABC_transporter-like_CS"/>
</dbReference>
<dbReference type="GO" id="GO:0005524">
    <property type="term" value="F:ATP binding"/>
    <property type="evidence" value="ECO:0007669"/>
    <property type="project" value="UniProtKB-KW"/>
</dbReference>
<keyword evidence="2" id="KW-0813">Transport</keyword>
<dbReference type="SUPFAM" id="SSF52540">
    <property type="entry name" value="P-loop containing nucleoside triphosphate hydrolases"/>
    <property type="match status" value="1"/>
</dbReference>
<dbReference type="PROSITE" id="PS50893">
    <property type="entry name" value="ABC_TRANSPORTER_2"/>
    <property type="match status" value="1"/>
</dbReference>
<evidence type="ECO:0000256" key="4">
    <source>
        <dbReference type="ARBA" id="ARBA00022840"/>
    </source>
</evidence>
<evidence type="ECO:0000259" key="5">
    <source>
        <dbReference type="PROSITE" id="PS50893"/>
    </source>
</evidence>
<dbReference type="AlphaFoldDB" id="A0A4U0FBX3"/>
<keyword evidence="3" id="KW-0547">Nucleotide-binding</keyword>
<name>A0A4U0FBX3_9BACL</name>
<keyword evidence="7" id="KW-1185">Reference proteome</keyword>
<evidence type="ECO:0000256" key="1">
    <source>
        <dbReference type="ARBA" id="ARBA00005417"/>
    </source>
</evidence>
<dbReference type="Proteomes" id="UP000309673">
    <property type="component" value="Unassembled WGS sequence"/>
</dbReference>
<dbReference type="RefSeq" id="WP_136777466.1">
    <property type="nucleotide sequence ID" value="NZ_SUPK01000004.1"/>
</dbReference>
<reference evidence="6 7" key="1">
    <citation type="submission" date="2019-04" db="EMBL/GenBank/DDBJ databases">
        <title>Cohnella sp. nov., isolated from soil.</title>
        <authorList>
            <person name="Kim W."/>
        </authorList>
    </citation>
    <scope>NUCLEOTIDE SEQUENCE [LARGE SCALE GENOMIC DNA]</scope>
    <source>
        <strain evidence="6 7">CAU 1483</strain>
    </source>
</reference>
<dbReference type="GO" id="GO:0016887">
    <property type="term" value="F:ATP hydrolysis activity"/>
    <property type="evidence" value="ECO:0007669"/>
    <property type="project" value="InterPro"/>
</dbReference>